<dbReference type="AlphaFoldDB" id="A0A644VG27"/>
<reference evidence="1" key="1">
    <citation type="submission" date="2019-08" db="EMBL/GenBank/DDBJ databases">
        <authorList>
            <person name="Kucharzyk K."/>
            <person name="Murdoch R.W."/>
            <person name="Higgins S."/>
            <person name="Loffler F."/>
        </authorList>
    </citation>
    <scope>NUCLEOTIDE SEQUENCE</scope>
</reference>
<dbReference type="InterPro" id="IPR024747">
    <property type="entry name" value="Pyridox_Oxase-rel"/>
</dbReference>
<dbReference type="PANTHER" id="PTHR34071">
    <property type="entry name" value="5-NITROIMIDAZOLE ANTIBIOTICS RESISTANCE PROTEIN, NIMA-FAMILY-RELATED PROTEIN-RELATED"/>
    <property type="match status" value="1"/>
</dbReference>
<dbReference type="Gene3D" id="2.30.110.10">
    <property type="entry name" value="Electron Transport, Fmn-binding Protein, Chain A"/>
    <property type="match status" value="1"/>
</dbReference>
<dbReference type="EMBL" id="VSSQ01000300">
    <property type="protein sequence ID" value="MPL90339.1"/>
    <property type="molecule type" value="Genomic_DNA"/>
</dbReference>
<accession>A0A644VG27</accession>
<dbReference type="Pfam" id="PF12900">
    <property type="entry name" value="Pyridox_ox_2"/>
    <property type="match status" value="1"/>
</dbReference>
<name>A0A644VG27_9ZZZZ</name>
<proteinExistence type="predicted"/>
<organism evidence="1">
    <name type="scientific">bioreactor metagenome</name>
    <dbReference type="NCBI Taxonomy" id="1076179"/>
    <lineage>
        <taxon>unclassified sequences</taxon>
        <taxon>metagenomes</taxon>
        <taxon>ecological metagenomes</taxon>
    </lineage>
</organism>
<comment type="caution">
    <text evidence="1">The sequence shown here is derived from an EMBL/GenBank/DDBJ whole genome shotgun (WGS) entry which is preliminary data.</text>
</comment>
<protein>
    <recommendedName>
        <fullName evidence="2">Pyridoxamine 5'-phosphate oxidase putative domain-containing protein</fullName>
    </recommendedName>
</protein>
<dbReference type="PANTHER" id="PTHR34071:SF2">
    <property type="entry name" value="FLAVIN-NUCLEOTIDE-BINDING PROTEIN"/>
    <property type="match status" value="1"/>
</dbReference>
<evidence type="ECO:0000313" key="1">
    <source>
        <dbReference type="EMBL" id="MPL90339.1"/>
    </source>
</evidence>
<sequence length="158" mass="17508">MQKRMKDHQLSQEEIAFLLENAASGVLGTSDADGYPYCVPVHFVYLNNKIYIHGLSAGEKIGNIRRDQRAGFTVYRMGELLYSADAKSPCSVNTGYQSVVVKGTAVLVEEIQRKRDVLQAIVEKYTPDLAALSIPESAVMQTAVIEITPEICTGKYYQ</sequence>
<dbReference type="InterPro" id="IPR012349">
    <property type="entry name" value="Split_barrel_FMN-bd"/>
</dbReference>
<gene>
    <name evidence="1" type="ORF">SDC9_36388</name>
</gene>
<evidence type="ECO:0008006" key="2">
    <source>
        <dbReference type="Google" id="ProtNLM"/>
    </source>
</evidence>
<dbReference type="SUPFAM" id="SSF50475">
    <property type="entry name" value="FMN-binding split barrel"/>
    <property type="match status" value="1"/>
</dbReference>